<evidence type="ECO:0000256" key="7">
    <source>
        <dbReference type="SAM" id="Phobius"/>
    </source>
</evidence>
<evidence type="ECO:0000256" key="6">
    <source>
        <dbReference type="ARBA" id="ARBA00023136"/>
    </source>
</evidence>
<reference evidence="9 10" key="1">
    <citation type="submission" date="2019-10" db="EMBL/GenBank/DDBJ databases">
        <title>Pseudomonas dajingensis sp. nov., isolated from the profound head ulcers of farmed Murray cod (Maccullochella peelii peelii).</title>
        <authorList>
            <person name="Liu Y."/>
        </authorList>
    </citation>
    <scope>NUCLEOTIDE SEQUENCE [LARGE SCALE GENOMIC DNA]</scope>
    <source>
        <strain evidence="9 10">MC042</strain>
    </source>
</reference>
<comment type="subcellular location">
    <subcellularLocation>
        <location evidence="2">Membrane</location>
        <topology evidence="2">Multi-pass membrane protein</topology>
    </subcellularLocation>
</comment>
<feature type="transmembrane region" description="Helical" evidence="7">
    <location>
        <begin position="12"/>
        <end position="34"/>
    </location>
</feature>
<evidence type="ECO:0000256" key="1">
    <source>
        <dbReference type="ARBA" id="ARBA00001947"/>
    </source>
</evidence>
<feature type="transmembrane region" description="Helical" evidence="7">
    <location>
        <begin position="41"/>
        <end position="60"/>
    </location>
</feature>
<evidence type="ECO:0000313" key="9">
    <source>
        <dbReference type="EMBL" id="MQA53609.1"/>
    </source>
</evidence>
<keyword evidence="5 7" id="KW-1133">Transmembrane helix</keyword>
<keyword evidence="6 7" id="KW-0472">Membrane</keyword>
<name>A0A7X1U3V9_9PSED</name>
<sequence>MDGKHWPKALNRLLLMVQGALVISGWFSATFVIGTSSGRPLLGLCLALALGILGIFVHEAGHYLAARWWGMPVLSIRLTVLELQARRRGWRLRLRKCLGGYVMVASNLKRSLRGQWLAVAFCGPLLNLLAGLAALGLGLAWPGLAGAVLLGFAAINLALGAANLIPTLGTMPSDGLLLWRWFTHRDDQLAELAYARLLALSVAGVTSGQLPQADLEHLDQAAMPQPLVAFSYRLAARQEQGDWAAAQAMEPELERLLEGRAGELPGLQVVVDLLRTELAFCRACQQRDASLLQGAPLTAEVEWYSPWLRPRGQALAAFLDGDRQRGESHLEQVQRLADDSVILSLGKSEALLAEHLRALPGA</sequence>
<accession>A0A7X1U3V9</accession>
<dbReference type="AlphaFoldDB" id="A0A7X1U3V9"/>
<protein>
    <recommendedName>
        <fullName evidence="8">Peptidase M50 domain-containing protein</fullName>
    </recommendedName>
</protein>
<feature type="transmembrane region" description="Helical" evidence="7">
    <location>
        <begin position="143"/>
        <end position="165"/>
    </location>
</feature>
<evidence type="ECO:0000259" key="8">
    <source>
        <dbReference type="Pfam" id="PF02163"/>
    </source>
</evidence>
<feature type="domain" description="Peptidase M50" evidence="8">
    <location>
        <begin position="47"/>
        <end position="139"/>
    </location>
</feature>
<dbReference type="GO" id="GO:0016020">
    <property type="term" value="C:membrane"/>
    <property type="evidence" value="ECO:0007669"/>
    <property type="project" value="UniProtKB-SubCell"/>
</dbReference>
<dbReference type="InterPro" id="IPR008915">
    <property type="entry name" value="Peptidase_M50"/>
</dbReference>
<gene>
    <name evidence="9" type="ORF">GDH07_09820</name>
</gene>
<evidence type="ECO:0000256" key="3">
    <source>
        <dbReference type="ARBA" id="ARBA00007931"/>
    </source>
</evidence>
<comment type="caution">
    <text evidence="9">The sequence shown here is derived from an EMBL/GenBank/DDBJ whole genome shotgun (WGS) entry which is preliminary data.</text>
</comment>
<proteinExistence type="inferred from homology"/>
<comment type="cofactor">
    <cofactor evidence="1">
        <name>Zn(2+)</name>
        <dbReference type="ChEBI" id="CHEBI:29105"/>
    </cofactor>
</comment>
<keyword evidence="4 7" id="KW-0812">Transmembrane</keyword>
<dbReference type="Proteomes" id="UP000486534">
    <property type="component" value="Unassembled WGS sequence"/>
</dbReference>
<dbReference type="RefSeq" id="WP_152897264.1">
    <property type="nucleotide sequence ID" value="NZ_WHUV01000001.1"/>
</dbReference>
<evidence type="ECO:0000256" key="4">
    <source>
        <dbReference type="ARBA" id="ARBA00022692"/>
    </source>
</evidence>
<evidence type="ECO:0000313" key="10">
    <source>
        <dbReference type="Proteomes" id="UP000486534"/>
    </source>
</evidence>
<dbReference type="GO" id="GO:0006508">
    <property type="term" value="P:proteolysis"/>
    <property type="evidence" value="ECO:0007669"/>
    <property type="project" value="InterPro"/>
</dbReference>
<dbReference type="EMBL" id="WHUV01000001">
    <property type="protein sequence ID" value="MQA53609.1"/>
    <property type="molecule type" value="Genomic_DNA"/>
</dbReference>
<dbReference type="Pfam" id="PF02163">
    <property type="entry name" value="Peptidase_M50"/>
    <property type="match status" value="1"/>
</dbReference>
<evidence type="ECO:0000256" key="2">
    <source>
        <dbReference type="ARBA" id="ARBA00004141"/>
    </source>
</evidence>
<evidence type="ECO:0000256" key="5">
    <source>
        <dbReference type="ARBA" id="ARBA00022989"/>
    </source>
</evidence>
<organism evidence="9 10">
    <name type="scientific">Pseudomonas piscis</name>
    <dbReference type="NCBI Taxonomy" id="2614538"/>
    <lineage>
        <taxon>Bacteria</taxon>
        <taxon>Pseudomonadati</taxon>
        <taxon>Pseudomonadota</taxon>
        <taxon>Gammaproteobacteria</taxon>
        <taxon>Pseudomonadales</taxon>
        <taxon>Pseudomonadaceae</taxon>
        <taxon>Pseudomonas</taxon>
    </lineage>
</organism>
<dbReference type="CDD" id="cd05709">
    <property type="entry name" value="S2P-M50"/>
    <property type="match status" value="1"/>
</dbReference>
<feature type="transmembrane region" description="Helical" evidence="7">
    <location>
        <begin position="116"/>
        <end position="137"/>
    </location>
</feature>
<comment type="similarity">
    <text evidence="3">Belongs to the peptidase M50B family.</text>
</comment>